<comment type="caution">
    <text evidence="1">The sequence shown here is derived from an EMBL/GenBank/DDBJ whole genome shotgun (WGS) entry which is preliminary data.</text>
</comment>
<evidence type="ECO:0000313" key="2">
    <source>
        <dbReference type="Proteomes" id="UP000024284"/>
    </source>
</evidence>
<name>A0A086PD10_SPHHM</name>
<dbReference type="EMBL" id="JFZA02000005">
    <property type="protein sequence ID" value="KFG91278.1"/>
    <property type="molecule type" value="Genomic_DNA"/>
</dbReference>
<organism evidence="1 2">
    <name type="scientific">Sphingobium herbicidovorans (strain ATCC 700291 / DSM 11019 / CCUG 56400 / KCTC 2939 / LMG 18315 / NBRC 16415 / MH)</name>
    <name type="common">Sphingomonas herbicidovorans</name>
    <dbReference type="NCBI Taxonomy" id="1219045"/>
    <lineage>
        <taxon>Bacteria</taxon>
        <taxon>Pseudomonadati</taxon>
        <taxon>Pseudomonadota</taxon>
        <taxon>Alphaproteobacteria</taxon>
        <taxon>Sphingomonadales</taxon>
        <taxon>Sphingomonadaceae</taxon>
        <taxon>Sphingobium</taxon>
    </lineage>
</organism>
<reference evidence="1" key="1">
    <citation type="submission" date="2014-08" db="EMBL/GenBank/DDBJ databases">
        <title>Draft genome sequences of Sphingobium herbicidovorans.</title>
        <authorList>
            <person name="Gan H.M."/>
            <person name="Gan H.Y."/>
            <person name="Savka M.A."/>
        </authorList>
    </citation>
    <scope>NUCLEOTIDE SEQUENCE [LARGE SCALE GENOMIC DNA]</scope>
    <source>
        <strain evidence="1">NBRC 16415</strain>
    </source>
</reference>
<sequence>MTDIDEAMLIAWVDGELDDVTRRRVERAVADDPALAARLEMHRRLRQRISGHYAPVAAEPLPTSLHMLLSDSAKVAPLTRPMAVRWRNWGIGGAIAASLILGLGIGRMSGGLSGPVAVTNDGMVAKGLLASALDTQLASAQEGAPIRIGLSFRREGGGWCRSFEGRSISGVACREGQGWQVRQLISGQRSAADYRQASSDDSRILATVDALMEGAPADAVQEKAARAKGWR</sequence>
<dbReference type="RefSeq" id="WP_037463167.1">
    <property type="nucleotide sequence ID" value="NZ_BCZD01000017.1"/>
</dbReference>
<dbReference type="eggNOG" id="COG5662">
    <property type="taxonomic scope" value="Bacteria"/>
</dbReference>
<protein>
    <submittedName>
        <fullName evidence="1">Anti-sigma factor</fullName>
    </submittedName>
</protein>
<accession>A0A086PD10</accession>
<dbReference type="Proteomes" id="UP000024284">
    <property type="component" value="Unassembled WGS sequence"/>
</dbReference>
<evidence type="ECO:0000313" key="1">
    <source>
        <dbReference type="EMBL" id="KFG91278.1"/>
    </source>
</evidence>
<keyword evidence="2" id="KW-1185">Reference proteome</keyword>
<dbReference type="OrthoDB" id="7502743at2"/>
<gene>
    <name evidence="1" type="ORF">BV98_001038</name>
</gene>
<dbReference type="STRING" id="76947.GCA_002080435_00541"/>
<proteinExistence type="predicted"/>
<dbReference type="AlphaFoldDB" id="A0A086PD10"/>
<dbReference type="PATRIC" id="fig|1219045.3.peg.1055"/>